<feature type="region of interest" description="Disordered" evidence="13">
    <location>
        <begin position="38"/>
        <end position="60"/>
    </location>
</feature>
<dbReference type="PANTHER" id="PTHR45977:SF4">
    <property type="entry name" value="RING-TYPE DOMAIN-CONTAINING PROTEIN"/>
    <property type="match status" value="1"/>
</dbReference>
<dbReference type="Proteomes" id="UP000076874">
    <property type="component" value="Unassembled WGS sequence"/>
</dbReference>
<proteinExistence type="predicted"/>
<evidence type="ECO:0000256" key="11">
    <source>
        <dbReference type="ARBA" id="ARBA00023136"/>
    </source>
</evidence>
<evidence type="ECO:0000256" key="10">
    <source>
        <dbReference type="ARBA" id="ARBA00022989"/>
    </source>
</evidence>
<keyword evidence="11" id="KW-0472">Membrane</keyword>
<dbReference type="AlphaFoldDB" id="A0A167TXS4"/>
<dbReference type="GO" id="GO:0061630">
    <property type="term" value="F:ubiquitin protein ligase activity"/>
    <property type="evidence" value="ECO:0007669"/>
    <property type="project" value="UniProtKB-EC"/>
</dbReference>
<evidence type="ECO:0000313" key="16">
    <source>
        <dbReference type="Proteomes" id="UP000076874"/>
    </source>
</evidence>
<evidence type="ECO:0000256" key="5">
    <source>
        <dbReference type="ARBA" id="ARBA00022692"/>
    </source>
</evidence>
<evidence type="ECO:0000256" key="13">
    <source>
        <dbReference type="SAM" id="MobiDB-lite"/>
    </source>
</evidence>
<evidence type="ECO:0000256" key="2">
    <source>
        <dbReference type="ARBA" id="ARBA00004141"/>
    </source>
</evidence>
<keyword evidence="9" id="KW-0862">Zinc</keyword>
<keyword evidence="5" id="KW-0812">Transmembrane</keyword>
<evidence type="ECO:0000256" key="7">
    <source>
        <dbReference type="ARBA" id="ARBA00022771"/>
    </source>
</evidence>
<gene>
    <name evidence="15" type="ORF">SPI_05083</name>
</gene>
<evidence type="ECO:0000256" key="6">
    <source>
        <dbReference type="ARBA" id="ARBA00022723"/>
    </source>
</evidence>
<comment type="caution">
    <text evidence="15">The sequence shown here is derived from an EMBL/GenBank/DDBJ whole genome shotgun (WGS) entry which is preliminary data.</text>
</comment>
<dbReference type="GO" id="GO:0006511">
    <property type="term" value="P:ubiquitin-dependent protein catabolic process"/>
    <property type="evidence" value="ECO:0007669"/>
    <property type="project" value="TreeGrafter"/>
</dbReference>
<dbReference type="GO" id="GO:0016020">
    <property type="term" value="C:membrane"/>
    <property type="evidence" value="ECO:0007669"/>
    <property type="project" value="UniProtKB-SubCell"/>
</dbReference>
<dbReference type="EMBL" id="AZHD01000008">
    <property type="protein sequence ID" value="OAA61059.1"/>
    <property type="molecule type" value="Genomic_DNA"/>
</dbReference>
<dbReference type="EC" id="2.3.2.27" evidence="3"/>
<evidence type="ECO:0000256" key="1">
    <source>
        <dbReference type="ARBA" id="ARBA00000900"/>
    </source>
</evidence>
<sequence>MATQYEVEHNIKPSAAPRRRRQVDMSTFTAHLNNVATAATGAGNSDDGDRHHNNPHATPTPVDVAAVFRLVQDQLLTLLPDAPTTANRALLEQLATQLEQQIADPPREIAGVSSAYLDALDRVPRKRLGADEACPICVERYLDDPYALVVELPCHASHRFDLECVGPWLLAKGSCPLCRTDLTKKKQAVVVPDDDDEDDDDTGGMFG</sequence>
<keyword evidence="7 12" id="KW-0863">Zinc-finger</keyword>
<feature type="domain" description="RING-type" evidence="14">
    <location>
        <begin position="134"/>
        <end position="179"/>
    </location>
</feature>
<protein>
    <recommendedName>
        <fullName evidence="3">RING-type E3 ubiquitin transferase</fullName>
        <ecNumber evidence="3">2.3.2.27</ecNumber>
    </recommendedName>
</protein>
<keyword evidence="16" id="KW-1185">Reference proteome</keyword>
<dbReference type="InterPro" id="IPR001841">
    <property type="entry name" value="Znf_RING"/>
</dbReference>
<dbReference type="Pfam" id="PF13639">
    <property type="entry name" value="zf-RING_2"/>
    <property type="match status" value="1"/>
</dbReference>
<name>A0A167TXS4_9HYPO</name>
<comment type="subcellular location">
    <subcellularLocation>
        <location evidence="2">Membrane</location>
        <topology evidence="2">Multi-pass membrane protein</topology>
    </subcellularLocation>
</comment>
<dbReference type="SUPFAM" id="SSF57850">
    <property type="entry name" value="RING/U-box"/>
    <property type="match status" value="1"/>
</dbReference>
<reference evidence="15 16" key="1">
    <citation type="journal article" date="2016" name="Genome Biol. Evol.">
        <title>Divergent and convergent evolution of fungal pathogenicity.</title>
        <authorList>
            <person name="Shang Y."/>
            <person name="Xiao G."/>
            <person name="Zheng P."/>
            <person name="Cen K."/>
            <person name="Zhan S."/>
            <person name="Wang C."/>
        </authorList>
    </citation>
    <scope>NUCLEOTIDE SEQUENCE [LARGE SCALE GENOMIC DNA]</scope>
    <source>
        <strain evidence="15 16">RCEF 264</strain>
    </source>
</reference>
<keyword evidence="10" id="KW-1133">Transmembrane helix</keyword>
<evidence type="ECO:0000256" key="9">
    <source>
        <dbReference type="ARBA" id="ARBA00022833"/>
    </source>
</evidence>
<dbReference type="GO" id="GO:0016567">
    <property type="term" value="P:protein ubiquitination"/>
    <property type="evidence" value="ECO:0007669"/>
    <property type="project" value="TreeGrafter"/>
</dbReference>
<dbReference type="InterPro" id="IPR013083">
    <property type="entry name" value="Znf_RING/FYVE/PHD"/>
</dbReference>
<evidence type="ECO:0000256" key="8">
    <source>
        <dbReference type="ARBA" id="ARBA00022786"/>
    </source>
</evidence>
<keyword evidence="4" id="KW-0808">Transferase</keyword>
<feature type="region of interest" description="Disordered" evidence="13">
    <location>
        <begin position="1"/>
        <end position="21"/>
    </location>
</feature>
<dbReference type="Gene3D" id="3.30.40.10">
    <property type="entry name" value="Zinc/RING finger domain, C3HC4 (zinc finger)"/>
    <property type="match status" value="1"/>
</dbReference>
<accession>A0A167TXS4</accession>
<keyword evidence="6" id="KW-0479">Metal-binding</keyword>
<evidence type="ECO:0000259" key="14">
    <source>
        <dbReference type="PROSITE" id="PS50089"/>
    </source>
</evidence>
<feature type="compositionally biased region" description="Basic and acidic residues" evidence="13">
    <location>
        <begin position="1"/>
        <end position="11"/>
    </location>
</feature>
<evidence type="ECO:0000256" key="12">
    <source>
        <dbReference type="PROSITE-ProRule" id="PRU00175"/>
    </source>
</evidence>
<dbReference type="PROSITE" id="PS50089">
    <property type="entry name" value="ZF_RING_2"/>
    <property type="match status" value="1"/>
</dbReference>
<dbReference type="GO" id="GO:0008270">
    <property type="term" value="F:zinc ion binding"/>
    <property type="evidence" value="ECO:0007669"/>
    <property type="project" value="UniProtKB-KW"/>
</dbReference>
<dbReference type="OrthoDB" id="8062037at2759"/>
<dbReference type="PANTHER" id="PTHR45977">
    <property type="entry name" value="TARGET OF ERK KINASE MPK-1"/>
    <property type="match status" value="1"/>
</dbReference>
<comment type="catalytic activity">
    <reaction evidence="1">
        <text>S-ubiquitinyl-[E2 ubiquitin-conjugating enzyme]-L-cysteine + [acceptor protein]-L-lysine = [E2 ubiquitin-conjugating enzyme]-L-cysteine + N(6)-ubiquitinyl-[acceptor protein]-L-lysine.</text>
        <dbReference type="EC" id="2.3.2.27"/>
    </reaction>
</comment>
<evidence type="ECO:0000256" key="3">
    <source>
        <dbReference type="ARBA" id="ARBA00012483"/>
    </source>
</evidence>
<evidence type="ECO:0000256" key="4">
    <source>
        <dbReference type="ARBA" id="ARBA00022679"/>
    </source>
</evidence>
<dbReference type="STRING" id="1081102.A0A167TXS4"/>
<organism evidence="15 16">
    <name type="scientific">Niveomyces insectorum RCEF 264</name>
    <dbReference type="NCBI Taxonomy" id="1081102"/>
    <lineage>
        <taxon>Eukaryota</taxon>
        <taxon>Fungi</taxon>
        <taxon>Dikarya</taxon>
        <taxon>Ascomycota</taxon>
        <taxon>Pezizomycotina</taxon>
        <taxon>Sordariomycetes</taxon>
        <taxon>Hypocreomycetidae</taxon>
        <taxon>Hypocreales</taxon>
        <taxon>Cordycipitaceae</taxon>
        <taxon>Niveomyces</taxon>
    </lineage>
</organism>
<evidence type="ECO:0000313" key="15">
    <source>
        <dbReference type="EMBL" id="OAA61059.1"/>
    </source>
</evidence>
<keyword evidence="8" id="KW-0833">Ubl conjugation pathway</keyword>